<keyword evidence="1" id="KW-0472">Membrane</keyword>
<reference evidence="2 3" key="1">
    <citation type="journal article" date="2014" name="Genome Announc.">
        <title>Complete Genome Sequence of Cronobacter sakazakii Strain CMCC 45402.</title>
        <authorList>
            <person name="Zhao Z."/>
            <person name="Wang L."/>
            <person name="Wang B."/>
            <person name="Liang H."/>
            <person name="Ye Q."/>
            <person name="Zeng M."/>
        </authorList>
    </citation>
    <scope>NUCLEOTIDE SEQUENCE [LARGE SCALE GENOMIC DNA]</scope>
    <source>
        <strain evidence="3">45402</strain>
    </source>
</reference>
<keyword evidence="1" id="KW-1133">Transmembrane helix</keyword>
<dbReference type="KEGG" id="csi:P262_00611"/>
<feature type="transmembrane region" description="Helical" evidence="1">
    <location>
        <begin position="25"/>
        <end position="43"/>
    </location>
</feature>
<organism evidence="2 3">
    <name type="scientific">Cronobacter malonaticus</name>
    <dbReference type="NCBI Taxonomy" id="413503"/>
    <lineage>
        <taxon>Bacteria</taxon>
        <taxon>Pseudomonadati</taxon>
        <taxon>Pseudomonadota</taxon>
        <taxon>Gammaproteobacteria</taxon>
        <taxon>Enterobacterales</taxon>
        <taxon>Enterobacteriaceae</taxon>
        <taxon>Cronobacter</taxon>
    </lineage>
</organism>
<dbReference type="HOGENOM" id="CLU_1493848_0_0_6"/>
<evidence type="ECO:0008006" key="4">
    <source>
        <dbReference type="Google" id="ProtNLM"/>
    </source>
</evidence>
<proteinExistence type="predicted"/>
<dbReference type="PATRIC" id="fig|1401659.3.peg.434"/>
<evidence type="ECO:0000256" key="1">
    <source>
        <dbReference type="SAM" id="Phobius"/>
    </source>
</evidence>
<evidence type="ECO:0000313" key="3">
    <source>
        <dbReference type="Proteomes" id="UP000018545"/>
    </source>
</evidence>
<keyword evidence="1" id="KW-0812">Transmembrane</keyword>
<name>V5TV32_9ENTR</name>
<dbReference type="AlphaFoldDB" id="V5TV32"/>
<dbReference type="EMBL" id="CP006731">
    <property type="protein sequence ID" value="AHB68802.1"/>
    <property type="molecule type" value="Genomic_DNA"/>
</dbReference>
<protein>
    <recommendedName>
        <fullName evidence="4">Outer membrane lipoprotein</fullName>
    </recommendedName>
</protein>
<accession>V5TV32</accession>
<gene>
    <name evidence="2" type="ORF">P262_00611</name>
</gene>
<dbReference type="Proteomes" id="UP000018545">
    <property type="component" value="Chromosome"/>
</dbReference>
<sequence length="162" mass="17982">MLNFAKGGQTQGNIMPRISTLTHYFPGWLLGLTVLISACSLVGNYQPRAHAQLTDLMAAHLQMIDDFTAPSGTLDTLALADADHTLQLRFAEALAYAESLGDPLRTDNLRLLQLVYREDHARLLRQHRPFTPAQAALWRAQARLAYLEAVRGECNRPASPCE</sequence>
<evidence type="ECO:0000313" key="2">
    <source>
        <dbReference type="EMBL" id="AHB68802.1"/>
    </source>
</evidence>